<evidence type="ECO:0000256" key="3">
    <source>
        <dbReference type="ARBA" id="ARBA00022574"/>
    </source>
</evidence>
<dbReference type="InterPro" id="IPR015943">
    <property type="entry name" value="WD40/YVTN_repeat-like_dom_sf"/>
</dbReference>
<comment type="caution">
    <text evidence="6">The sequence shown here is derived from an EMBL/GenBank/DDBJ whole genome shotgun (WGS) entry which is preliminary data.</text>
</comment>
<dbReference type="PANTHER" id="PTHR10709">
    <property type="entry name" value="ACTIN-RELATED PROTEIN 2/3 COMPLEX SUBUNIT 1"/>
    <property type="match status" value="1"/>
</dbReference>
<keyword evidence="3" id="KW-0853">WD repeat</keyword>
<sequence>MAAVSIHQFVQCITCHAWSPDHSMIAFCPNNNEVHIYKLLEGKWEKIHVLQKHDQIVSGVDWGTESNRIVTVSHDRNSSFLRFLDEKITSSSAKSGAQLSGKFGKFYGQSKYGSNDTNETSRTHGRAHENCITNIVPLKEPGILLLHDSALQSYGNYNHKMTSRSTYEDEVSSNYVNEEGIPLKLKDFGLLLMMPNSVLFE</sequence>
<evidence type="ECO:0000256" key="1">
    <source>
        <dbReference type="ARBA" id="ARBA00004496"/>
    </source>
</evidence>
<dbReference type="EMBL" id="JACGWL010000007">
    <property type="protein sequence ID" value="KAK4398170.1"/>
    <property type="molecule type" value="Genomic_DNA"/>
</dbReference>
<keyword evidence="4" id="KW-0677">Repeat</keyword>
<dbReference type="AlphaFoldDB" id="A0AAE1WRG8"/>
<dbReference type="InterPro" id="IPR017383">
    <property type="entry name" value="ARPC1"/>
</dbReference>
<accession>A0AAE1WRG8</accession>
<dbReference type="GO" id="GO:0005737">
    <property type="term" value="C:cytoplasm"/>
    <property type="evidence" value="ECO:0007669"/>
    <property type="project" value="UniProtKB-SubCell"/>
</dbReference>
<proteinExistence type="predicted"/>
<evidence type="ECO:0000313" key="7">
    <source>
        <dbReference type="Proteomes" id="UP001289374"/>
    </source>
</evidence>
<reference evidence="6" key="2">
    <citation type="journal article" date="2024" name="Plant">
        <title>Genomic evolution and insights into agronomic trait innovations of Sesamum species.</title>
        <authorList>
            <person name="Miao H."/>
            <person name="Wang L."/>
            <person name="Qu L."/>
            <person name="Liu H."/>
            <person name="Sun Y."/>
            <person name="Le M."/>
            <person name="Wang Q."/>
            <person name="Wei S."/>
            <person name="Zheng Y."/>
            <person name="Lin W."/>
            <person name="Duan Y."/>
            <person name="Cao H."/>
            <person name="Xiong S."/>
            <person name="Wang X."/>
            <person name="Wei L."/>
            <person name="Li C."/>
            <person name="Ma Q."/>
            <person name="Ju M."/>
            <person name="Zhao R."/>
            <person name="Li G."/>
            <person name="Mu C."/>
            <person name="Tian Q."/>
            <person name="Mei H."/>
            <person name="Zhang T."/>
            <person name="Gao T."/>
            <person name="Zhang H."/>
        </authorList>
    </citation>
    <scope>NUCLEOTIDE SEQUENCE</scope>
    <source>
        <strain evidence="6">K16</strain>
    </source>
</reference>
<evidence type="ECO:0000313" key="6">
    <source>
        <dbReference type="EMBL" id="KAK4398170.1"/>
    </source>
</evidence>
<organism evidence="6 7">
    <name type="scientific">Sesamum angolense</name>
    <dbReference type="NCBI Taxonomy" id="2727404"/>
    <lineage>
        <taxon>Eukaryota</taxon>
        <taxon>Viridiplantae</taxon>
        <taxon>Streptophyta</taxon>
        <taxon>Embryophyta</taxon>
        <taxon>Tracheophyta</taxon>
        <taxon>Spermatophyta</taxon>
        <taxon>Magnoliopsida</taxon>
        <taxon>eudicotyledons</taxon>
        <taxon>Gunneridae</taxon>
        <taxon>Pentapetalae</taxon>
        <taxon>asterids</taxon>
        <taxon>lamiids</taxon>
        <taxon>Lamiales</taxon>
        <taxon>Pedaliaceae</taxon>
        <taxon>Sesamum</taxon>
    </lineage>
</organism>
<evidence type="ECO:0000256" key="2">
    <source>
        <dbReference type="ARBA" id="ARBA00022490"/>
    </source>
</evidence>
<dbReference type="GO" id="GO:0005885">
    <property type="term" value="C:Arp2/3 protein complex"/>
    <property type="evidence" value="ECO:0007669"/>
    <property type="project" value="InterPro"/>
</dbReference>
<dbReference type="GO" id="GO:0051015">
    <property type="term" value="F:actin filament binding"/>
    <property type="evidence" value="ECO:0007669"/>
    <property type="project" value="TreeGrafter"/>
</dbReference>
<keyword evidence="2" id="KW-0963">Cytoplasm</keyword>
<keyword evidence="5" id="KW-0206">Cytoskeleton</keyword>
<gene>
    <name evidence="6" type="ORF">Sango_1292500</name>
</gene>
<name>A0AAE1WRG8_9LAMI</name>
<comment type="subcellular location">
    <subcellularLocation>
        <location evidence="1">Cytoplasm</location>
    </subcellularLocation>
</comment>
<evidence type="ECO:0000256" key="5">
    <source>
        <dbReference type="ARBA" id="ARBA00023212"/>
    </source>
</evidence>
<dbReference type="SUPFAM" id="SSF50978">
    <property type="entry name" value="WD40 repeat-like"/>
    <property type="match status" value="1"/>
</dbReference>
<protein>
    <submittedName>
        <fullName evidence="6">Actin-related protein 2/3 complex subunitA</fullName>
    </submittedName>
</protein>
<dbReference type="GO" id="GO:0034314">
    <property type="term" value="P:Arp2/3 complex-mediated actin nucleation"/>
    <property type="evidence" value="ECO:0007669"/>
    <property type="project" value="InterPro"/>
</dbReference>
<evidence type="ECO:0000256" key="4">
    <source>
        <dbReference type="ARBA" id="ARBA00022737"/>
    </source>
</evidence>
<dbReference type="Proteomes" id="UP001289374">
    <property type="component" value="Unassembled WGS sequence"/>
</dbReference>
<dbReference type="Gene3D" id="2.130.10.10">
    <property type="entry name" value="YVTN repeat-like/Quinoprotein amine dehydrogenase"/>
    <property type="match status" value="1"/>
</dbReference>
<dbReference type="PANTHER" id="PTHR10709:SF2">
    <property type="entry name" value="ACTIN-RELATED PROTEIN 2_3 COMPLEX SUBUNIT"/>
    <property type="match status" value="1"/>
</dbReference>
<dbReference type="InterPro" id="IPR036322">
    <property type="entry name" value="WD40_repeat_dom_sf"/>
</dbReference>
<keyword evidence="7" id="KW-1185">Reference proteome</keyword>
<reference evidence="6" key="1">
    <citation type="submission" date="2020-06" db="EMBL/GenBank/DDBJ databases">
        <authorList>
            <person name="Li T."/>
            <person name="Hu X."/>
            <person name="Zhang T."/>
            <person name="Song X."/>
            <person name="Zhang H."/>
            <person name="Dai N."/>
            <person name="Sheng W."/>
            <person name="Hou X."/>
            <person name="Wei L."/>
        </authorList>
    </citation>
    <scope>NUCLEOTIDE SEQUENCE</scope>
    <source>
        <strain evidence="6">K16</strain>
        <tissue evidence="6">Leaf</tissue>
    </source>
</reference>